<dbReference type="EMBL" id="JAUEPO010000004">
    <property type="protein sequence ID" value="KAK3324245.1"/>
    <property type="molecule type" value="Genomic_DNA"/>
</dbReference>
<sequence>MLYQTTLLATPARSKQMAFNHILFEHHDDEDTDIDMDNASVLTPTTTHKADDDDNTWADPTITYDAVPVPGDTFILVHQPDGRALTLLNGKLRLASLTAAARSGGSFHWACVEKKGWLGFRNAASGAYLGHDGRMGRDGRKGIRATAWRHEGWEYFCARRHAGGGGYVLLTTHWDTLLKVAVEGEGEGVRVVAREEGGSVWEFRKV</sequence>
<keyword evidence="2" id="KW-1185">Reference proteome</keyword>
<comment type="caution">
    <text evidence="1">The sequence shown here is derived from an EMBL/GenBank/DDBJ whole genome shotgun (WGS) entry which is preliminary data.</text>
</comment>
<dbReference type="PANTHER" id="PTHR39697">
    <property type="entry name" value="RICIN B LECTIN DOMAIN-CONTAINING PROTEIN-RELATED"/>
    <property type="match status" value="1"/>
</dbReference>
<evidence type="ECO:0000313" key="2">
    <source>
        <dbReference type="Proteomes" id="UP001286456"/>
    </source>
</evidence>
<proteinExistence type="predicted"/>
<dbReference type="PANTHER" id="PTHR39697:SF1">
    <property type="entry name" value="RICIN B LECTIN DOMAIN-CONTAINING PROTEIN"/>
    <property type="match status" value="1"/>
</dbReference>
<gene>
    <name evidence="1" type="ORF">B0T19DRAFT_428141</name>
</gene>
<dbReference type="Proteomes" id="UP001286456">
    <property type="component" value="Unassembled WGS sequence"/>
</dbReference>
<organism evidence="1 2">
    <name type="scientific">Cercophora scortea</name>
    <dbReference type="NCBI Taxonomy" id="314031"/>
    <lineage>
        <taxon>Eukaryota</taxon>
        <taxon>Fungi</taxon>
        <taxon>Dikarya</taxon>
        <taxon>Ascomycota</taxon>
        <taxon>Pezizomycotina</taxon>
        <taxon>Sordariomycetes</taxon>
        <taxon>Sordariomycetidae</taxon>
        <taxon>Sordariales</taxon>
        <taxon>Lasiosphaeriaceae</taxon>
        <taxon>Cercophora</taxon>
    </lineage>
</organism>
<evidence type="ECO:0000313" key="1">
    <source>
        <dbReference type="EMBL" id="KAK3324245.1"/>
    </source>
</evidence>
<reference evidence="1" key="2">
    <citation type="submission" date="2023-06" db="EMBL/GenBank/DDBJ databases">
        <authorList>
            <consortium name="Lawrence Berkeley National Laboratory"/>
            <person name="Haridas S."/>
            <person name="Hensen N."/>
            <person name="Bonometti L."/>
            <person name="Westerberg I."/>
            <person name="Brannstrom I.O."/>
            <person name="Guillou S."/>
            <person name="Cros-Aarteil S."/>
            <person name="Calhoun S."/>
            <person name="Kuo A."/>
            <person name="Mondo S."/>
            <person name="Pangilinan J."/>
            <person name="Riley R."/>
            <person name="Labutti K."/>
            <person name="Andreopoulos B."/>
            <person name="Lipzen A."/>
            <person name="Chen C."/>
            <person name="Yanf M."/>
            <person name="Daum C."/>
            <person name="Ng V."/>
            <person name="Clum A."/>
            <person name="Steindorff A."/>
            <person name="Ohm R."/>
            <person name="Martin F."/>
            <person name="Silar P."/>
            <person name="Natvig D."/>
            <person name="Lalanne C."/>
            <person name="Gautier V."/>
            <person name="Ament-Velasquez S.L."/>
            <person name="Kruys A."/>
            <person name="Hutchinson M.I."/>
            <person name="Powell A.J."/>
            <person name="Barry K."/>
            <person name="Miller A.N."/>
            <person name="Grigoriev I.V."/>
            <person name="Debuchy R."/>
            <person name="Gladieux P."/>
            <person name="Thoren M.H."/>
            <person name="Johannesson H."/>
        </authorList>
    </citation>
    <scope>NUCLEOTIDE SEQUENCE</scope>
    <source>
        <strain evidence="1">SMH4131-1</strain>
    </source>
</reference>
<dbReference type="AlphaFoldDB" id="A0AAE0M9T9"/>
<reference evidence="1" key="1">
    <citation type="journal article" date="2023" name="Mol. Phylogenet. Evol.">
        <title>Genome-scale phylogeny and comparative genomics of the fungal order Sordariales.</title>
        <authorList>
            <person name="Hensen N."/>
            <person name="Bonometti L."/>
            <person name="Westerberg I."/>
            <person name="Brannstrom I.O."/>
            <person name="Guillou S."/>
            <person name="Cros-Aarteil S."/>
            <person name="Calhoun S."/>
            <person name="Haridas S."/>
            <person name="Kuo A."/>
            <person name="Mondo S."/>
            <person name="Pangilinan J."/>
            <person name="Riley R."/>
            <person name="LaButti K."/>
            <person name="Andreopoulos B."/>
            <person name="Lipzen A."/>
            <person name="Chen C."/>
            <person name="Yan M."/>
            <person name="Daum C."/>
            <person name="Ng V."/>
            <person name="Clum A."/>
            <person name="Steindorff A."/>
            <person name="Ohm R.A."/>
            <person name="Martin F."/>
            <person name="Silar P."/>
            <person name="Natvig D.O."/>
            <person name="Lalanne C."/>
            <person name="Gautier V."/>
            <person name="Ament-Velasquez S.L."/>
            <person name="Kruys A."/>
            <person name="Hutchinson M.I."/>
            <person name="Powell A.J."/>
            <person name="Barry K."/>
            <person name="Miller A.N."/>
            <person name="Grigoriev I.V."/>
            <person name="Debuchy R."/>
            <person name="Gladieux P."/>
            <person name="Hiltunen Thoren M."/>
            <person name="Johannesson H."/>
        </authorList>
    </citation>
    <scope>NUCLEOTIDE SEQUENCE</scope>
    <source>
        <strain evidence="1">SMH4131-1</strain>
    </source>
</reference>
<accession>A0AAE0M9T9</accession>
<name>A0AAE0M9T9_9PEZI</name>
<protein>
    <submittedName>
        <fullName evidence="1">Uncharacterized protein</fullName>
    </submittedName>
</protein>